<sequence>MNKHETYAWFRVVFIGTACAWLCWRLFFADATGGADIWDRNRETMSIVSYAFVFAMAVFTRPGKGVVADERDRAISAFAAKSALVALSLVVLVSATIIGTEGHADLLTARSNGWFEHYLFACVMFGWWVESAICVFHHWRDRR</sequence>
<feature type="transmembrane region" description="Helical" evidence="1">
    <location>
        <begin position="118"/>
        <end position="139"/>
    </location>
</feature>
<gene>
    <name evidence="2" type="ORF">GCM10023307_27300</name>
</gene>
<dbReference type="RefSeq" id="WP_345303882.1">
    <property type="nucleotide sequence ID" value="NZ_BAABJE010000014.1"/>
</dbReference>
<feature type="transmembrane region" description="Helical" evidence="1">
    <location>
        <begin position="75"/>
        <end position="98"/>
    </location>
</feature>
<evidence type="ECO:0000256" key="1">
    <source>
        <dbReference type="SAM" id="Phobius"/>
    </source>
</evidence>
<proteinExistence type="predicted"/>
<keyword evidence="3" id="KW-1185">Reference proteome</keyword>
<evidence type="ECO:0000313" key="2">
    <source>
        <dbReference type="EMBL" id="GAA4799530.1"/>
    </source>
</evidence>
<reference evidence="3" key="1">
    <citation type="journal article" date="2019" name="Int. J. Syst. Evol. Microbiol.">
        <title>The Global Catalogue of Microorganisms (GCM) 10K type strain sequencing project: providing services to taxonomists for standard genome sequencing and annotation.</title>
        <authorList>
            <consortium name="The Broad Institute Genomics Platform"/>
            <consortium name="The Broad Institute Genome Sequencing Center for Infectious Disease"/>
            <person name="Wu L."/>
            <person name="Ma J."/>
        </authorList>
    </citation>
    <scope>NUCLEOTIDE SEQUENCE [LARGE SCALE GENOMIC DNA]</scope>
    <source>
        <strain evidence="3">JCM 18204</strain>
    </source>
</reference>
<evidence type="ECO:0008006" key="4">
    <source>
        <dbReference type="Google" id="ProtNLM"/>
    </source>
</evidence>
<keyword evidence="1" id="KW-0472">Membrane</keyword>
<keyword evidence="1" id="KW-1133">Transmembrane helix</keyword>
<keyword evidence="1" id="KW-0812">Transmembrane</keyword>
<accession>A0ABP9BWA9</accession>
<protein>
    <recommendedName>
        <fullName evidence="4">Transmembrane protein</fullName>
    </recommendedName>
</protein>
<organism evidence="2 3">
    <name type="scientific">Lysobacter hankyongensis</name>
    <dbReference type="NCBI Taxonomy" id="1176535"/>
    <lineage>
        <taxon>Bacteria</taxon>
        <taxon>Pseudomonadati</taxon>
        <taxon>Pseudomonadota</taxon>
        <taxon>Gammaproteobacteria</taxon>
        <taxon>Lysobacterales</taxon>
        <taxon>Lysobacteraceae</taxon>
        <taxon>Lysobacter</taxon>
    </lineage>
</organism>
<name>A0ABP9BWA9_9GAMM</name>
<evidence type="ECO:0000313" key="3">
    <source>
        <dbReference type="Proteomes" id="UP001499959"/>
    </source>
</evidence>
<comment type="caution">
    <text evidence="2">The sequence shown here is derived from an EMBL/GenBank/DDBJ whole genome shotgun (WGS) entry which is preliminary data.</text>
</comment>
<feature type="transmembrane region" description="Helical" evidence="1">
    <location>
        <begin position="7"/>
        <end position="27"/>
    </location>
</feature>
<feature type="transmembrane region" description="Helical" evidence="1">
    <location>
        <begin position="47"/>
        <end position="63"/>
    </location>
</feature>
<dbReference type="Proteomes" id="UP001499959">
    <property type="component" value="Unassembled WGS sequence"/>
</dbReference>
<dbReference type="EMBL" id="BAABJE010000014">
    <property type="protein sequence ID" value="GAA4799530.1"/>
    <property type="molecule type" value="Genomic_DNA"/>
</dbReference>